<feature type="transmembrane region" description="Helical" evidence="1">
    <location>
        <begin position="107"/>
        <end position="127"/>
    </location>
</feature>
<dbReference type="RefSeq" id="WP_042919388.1">
    <property type="nucleotide sequence ID" value="NZ_JBITTV010000007.1"/>
</dbReference>
<feature type="transmembrane region" description="Helical" evidence="1">
    <location>
        <begin position="72"/>
        <end position="95"/>
    </location>
</feature>
<dbReference type="PATRIC" id="fig|316.110.peg.333"/>
<feature type="transmembrane region" description="Helical" evidence="1">
    <location>
        <begin position="12"/>
        <end position="35"/>
    </location>
</feature>
<dbReference type="AlphaFoldDB" id="A0A0D7E4U8"/>
<evidence type="ECO:0008006" key="4">
    <source>
        <dbReference type="Google" id="ProtNLM"/>
    </source>
</evidence>
<evidence type="ECO:0000313" key="3">
    <source>
        <dbReference type="Proteomes" id="UP000032439"/>
    </source>
</evidence>
<keyword evidence="1" id="KW-1133">Transmembrane helix</keyword>
<keyword evidence="1" id="KW-0812">Transmembrane</keyword>
<keyword evidence="1" id="KW-0472">Membrane</keyword>
<gene>
    <name evidence="2" type="ORF">LO50_12985</name>
</gene>
<sequence length="214" mass="23341">MDLFIQTALSFPVVLLSFVLGIAILYWCVAALGMIDVDVLDVEMESSLEDTSFQPEGLAGLLLKFGLSGVPVTLVLTLLFFFSWLFCYFAQLLVLRLLPLGILRYPLGLVLTVVALLLAVPICGALVRPLRPLFLKLHAPTHRSLLGQVAVVRSGTVTSSFGEATLEDGGAGLILRVRAEEQGGFKRGDRVVLLEYLEAENAYRVITESEFKGV</sequence>
<dbReference type="Proteomes" id="UP000032439">
    <property type="component" value="Unassembled WGS sequence"/>
</dbReference>
<reference evidence="2 3" key="1">
    <citation type="submission" date="2014-11" db="EMBL/GenBank/DDBJ databases">
        <title>Genomics and ecophysiology of heterotrophic nitrogen fixing bacteria isolated from estuarine surface water.</title>
        <authorList>
            <person name="Bentzon-Tilia M."/>
            <person name="Severin I."/>
            <person name="Hansen L.H."/>
            <person name="Riemann L."/>
        </authorList>
    </citation>
    <scope>NUCLEOTIDE SEQUENCE [LARGE SCALE GENOMIC DNA]</scope>
    <source>
        <strain evidence="2 3">BAL361</strain>
    </source>
</reference>
<proteinExistence type="predicted"/>
<name>A0A0D7E4U8_STUST</name>
<comment type="caution">
    <text evidence="2">The sequence shown here is derived from an EMBL/GenBank/DDBJ whole genome shotgun (WGS) entry which is preliminary data.</text>
</comment>
<protein>
    <recommendedName>
        <fullName evidence="4">DUF1449 domain-containing protein</fullName>
    </recommendedName>
</protein>
<accession>A0A0D7E4U8</accession>
<evidence type="ECO:0000256" key="1">
    <source>
        <dbReference type="SAM" id="Phobius"/>
    </source>
</evidence>
<evidence type="ECO:0000313" key="2">
    <source>
        <dbReference type="EMBL" id="KIZ35556.1"/>
    </source>
</evidence>
<dbReference type="EMBL" id="JXXD01000116">
    <property type="protein sequence ID" value="KIZ35556.1"/>
    <property type="molecule type" value="Genomic_DNA"/>
</dbReference>
<organism evidence="2 3">
    <name type="scientific">Stutzerimonas stutzeri</name>
    <name type="common">Pseudomonas stutzeri</name>
    <dbReference type="NCBI Taxonomy" id="316"/>
    <lineage>
        <taxon>Bacteria</taxon>
        <taxon>Pseudomonadati</taxon>
        <taxon>Pseudomonadota</taxon>
        <taxon>Gammaproteobacteria</taxon>
        <taxon>Pseudomonadales</taxon>
        <taxon>Pseudomonadaceae</taxon>
        <taxon>Stutzerimonas</taxon>
    </lineage>
</organism>